<reference evidence="1" key="2">
    <citation type="submission" date="2015-06" db="UniProtKB">
        <authorList>
            <consortium name="EnsemblMetazoa"/>
        </authorList>
    </citation>
    <scope>IDENTIFICATION</scope>
</reference>
<dbReference type="AlphaFoldDB" id="T1K5Y3"/>
<proteinExistence type="predicted"/>
<evidence type="ECO:0000313" key="2">
    <source>
        <dbReference type="Proteomes" id="UP000015104"/>
    </source>
</evidence>
<dbReference type="Proteomes" id="UP000015104">
    <property type="component" value="Unassembled WGS sequence"/>
</dbReference>
<reference evidence="2" key="1">
    <citation type="submission" date="2011-08" db="EMBL/GenBank/DDBJ databases">
        <authorList>
            <person name="Rombauts S."/>
        </authorList>
    </citation>
    <scope>NUCLEOTIDE SEQUENCE</scope>
    <source>
        <strain evidence="2">London</strain>
    </source>
</reference>
<dbReference type="HOGENOM" id="CLU_2743289_0_0_1"/>
<dbReference type="EnsemblMetazoa" id="tetur05g07940.1">
    <property type="protein sequence ID" value="tetur05g07940.1"/>
    <property type="gene ID" value="tetur05g07940"/>
</dbReference>
<name>T1K5Y3_TETUR</name>
<evidence type="ECO:0000313" key="1">
    <source>
        <dbReference type="EnsemblMetazoa" id="tetur05g07940.1"/>
    </source>
</evidence>
<sequence length="71" mass="8254">MDPIQSSNFVGRKNNKNENKNIFYTCGYITDQILFRGLSKNRDKSFFNMPDHILTHPQHVNIIKQTVNSKG</sequence>
<accession>T1K5Y3</accession>
<dbReference type="EMBL" id="CAEY01001591">
    <property type="status" value="NOT_ANNOTATED_CDS"/>
    <property type="molecule type" value="Genomic_DNA"/>
</dbReference>
<protein>
    <submittedName>
        <fullName evidence="1">Uncharacterized protein</fullName>
    </submittedName>
</protein>
<keyword evidence="2" id="KW-1185">Reference proteome</keyword>
<organism evidence="1 2">
    <name type="scientific">Tetranychus urticae</name>
    <name type="common">Two-spotted spider mite</name>
    <dbReference type="NCBI Taxonomy" id="32264"/>
    <lineage>
        <taxon>Eukaryota</taxon>
        <taxon>Metazoa</taxon>
        <taxon>Ecdysozoa</taxon>
        <taxon>Arthropoda</taxon>
        <taxon>Chelicerata</taxon>
        <taxon>Arachnida</taxon>
        <taxon>Acari</taxon>
        <taxon>Acariformes</taxon>
        <taxon>Trombidiformes</taxon>
        <taxon>Prostigmata</taxon>
        <taxon>Eleutherengona</taxon>
        <taxon>Raphignathae</taxon>
        <taxon>Tetranychoidea</taxon>
        <taxon>Tetranychidae</taxon>
        <taxon>Tetranychus</taxon>
    </lineage>
</organism>